<dbReference type="SUPFAM" id="SSF47413">
    <property type="entry name" value="lambda repressor-like DNA-binding domains"/>
    <property type="match status" value="1"/>
</dbReference>
<dbReference type="InterPro" id="IPR010982">
    <property type="entry name" value="Lambda_DNA-bd_dom_sf"/>
</dbReference>
<accession>A0A1S7QML9</accession>
<dbReference type="AlphaFoldDB" id="A0A1S7QML9"/>
<dbReference type="InterPro" id="IPR001387">
    <property type="entry name" value="Cro/C1-type_HTH"/>
</dbReference>
<dbReference type="PROSITE" id="PS50943">
    <property type="entry name" value="HTH_CROC1"/>
    <property type="match status" value="1"/>
</dbReference>
<protein>
    <recommendedName>
        <fullName evidence="1">HTH cro/C1-type domain-containing protein</fullName>
    </recommendedName>
</protein>
<dbReference type="Proteomes" id="UP000191987">
    <property type="component" value="Unassembled WGS sequence"/>
</dbReference>
<dbReference type="EMBL" id="FBWG01000027">
    <property type="protein sequence ID" value="CUX39240.1"/>
    <property type="molecule type" value="Genomic_DNA"/>
</dbReference>
<sequence length="123" mass="14258">MWVAISFKCYYIGIKKSDLHMGDNMLAFKMSSPVEVIRDLADRMKRRRIQQGLTQRELAARSNVSYGSLRLFEEAGKISLESLVKIAFALEAEAEFERLFPGRPPQNIDDVIDRPIKQRVRRK</sequence>
<evidence type="ECO:0000259" key="1">
    <source>
        <dbReference type="PROSITE" id="PS50943"/>
    </source>
</evidence>
<feature type="domain" description="HTH cro/C1-type" evidence="1">
    <location>
        <begin position="44"/>
        <end position="96"/>
    </location>
</feature>
<dbReference type="Pfam" id="PF01381">
    <property type="entry name" value="HTH_3"/>
    <property type="match status" value="1"/>
</dbReference>
<evidence type="ECO:0000313" key="3">
    <source>
        <dbReference type="Proteomes" id="UP000191987"/>
    </source>
</evidence>
<organism evidence="2 3">
    <name type="scientific">Agrobacterium deltaense Zutra 3/1</name>
    <dbReference type="NCBI Taxonomy" id="1183427"/>
    <lineage>
        <taxon>Bacteria</taxon>
        <taxon>Pseudomonadati</taxon>
        <taxon>Pseudomonadota</taxon>
        <taxon>Alphaproteobacteria</taxon>
        <taxon>Hyphomicrobiales</taxon>
        <taxon>Rhizobiaceae</taxon>
        <taxon>Rhizobium/Agrobacterium group</taxon>
        <taxon>Agrobacterium</taxon>
    </lineage>
</organism>
<reference evidence="2 3" key="1">
    <citation type="submission" date="2016-01" db="EMBL/GenBank/DDBJ databases">
        <authorList>
            <person name="Oliw E.H."/>
        </authorList>
    </citation>
    <scope>NUCLEOTIDE SEQUENCE [LARGE SCALE GENOMIC DNA]</scope>
    <source>
        <strain evidence="2 3">Zutra 3-1</strain>
    </source>
</reference>
<dbReference type="CDD" id="cd00093">
    <property type="entry name" value="HTH_XRE"/>
    <property type="match status" value="1"/>
</dbReference>
<proteinExistence type="predicted"/>
<gene>
    <name evidence="2" type="ORF">AGR7C_Lc10004</name>
</gene>
<dbReference type="GO" id="GO:0003677">
    <property type="term" value="F:DNA binding"/>
    <property type="evidence" value="ECO:0007669"/>
    <property type="project" value="InterPro"/>
</dbReference>
<dbReference type="Gene3D" id="1.10.260.40">
    <property type="entry name" value="lambda repressor-like DNA-binding domains"/>
    <property type="match status" value="1"/>
</dbReference>
<dbReference type="SMART" id="SM00530">
    <property type="entry name" value="HTH_XRE"/>
    <property type="match status" value="1"/>
</dbReference>
<evidence type="ECO:0000313" key="2">
    <source>
        <dbReference type="EMBL" id="CUX39240.1"/>
    </source>
</evidence>
<name>A0A1S7QML9_9HYPH</name>